<proteinExistence type="predicted"/>
<comment type="caution">
    <text evidence="4">The sequence shown here is derived from an EMBL/GenBank/DDBJ whole genome shotgun (WGS) entry which is preliminary data.</text>
</comment>
<evidence type="ECO:0000256" key="2">
    <source>
        <dbReference type="ARBA" id="ARBA00023315"/>
    </source>
</evidence>
<sequence length="321" mass="34245">MTSDAPTVGQRVVVRHLAGGVGPSGGPALNDVVGRVLAVDEQSVTVQRRDGRTAIVALTDIVTWKAVPDRPLRRRSAAAIDAEELTRITSRGWPPIESLLLGEWELRASGRFTGRANSVAVHGSPGMPFGDATAEVEAFYAQRDQPALAQVVVGSVHEHSFAAAGWEPMEGYFGGAVVQVADLDPAYAADPEARTSDSVDDEWLSHYGRVNDPVAAREVLEGPAQVAFISIGAPTVAIGRVVATGEWAGIACVEVEPDARRQGLATRIVDTALAWAIEHGADKAYLQTMRTNEAALALYKPYGFVDHHDYIYLQPSTATSQ</sequence>
<dbReference type="RefSeq" id="WP_309967590.1">
    <property type="nucleotide sequence ID" value="NZ_JAVDWH010000001.1"/>
</dbReference>
<accession>A0ABU1ULZ6</accession>
<dbReference type="Proteomes" id="UP001257739">
    <property type="component" value="Unassembled WGS sequence"/>
</dbReference>
<dbReference type="EMBL" id="JAVDWH010000001">
    <property type="protein sequence ID" value="MDR7086202.1"/>
    <property type="molecule type" value="Genomic_DNA"/>
</dbReference>
<keyword evidence="5" id="KW-1185">Reference proteome</keyword>
<dbReference type="PANTHER" id="PTHR43072:SF23">
    <property type="entry name" value="UPF0039 PROTEIN C11D3.02C"/>
    <property type="match status" value="1"/>
</dbReference>
<organism evidence="4 5">
    <name type="scientific">Aeromicrobium panaciterrae</name>
    <dbReference type="NCBI Taxonomy" id="363861"/>
    <lineage>
        <taxon>Bacteria</taxon>
        <taxon>Bacillati</taxon>
        <taxon>Actinomycetota</taxon>
        <taxon>Actinomycetes</taxon>
        <taxon>Propionibacteriales</taxon>
        <taxon>Nocardioidaceae</taxon>
        <taxon>Aeromicrobium</taxon>
    </lineage>
</organism>
<dbReference type="Pfam" id="PF24551">
    <property type="entry name" value="SH3_Rv0428c"/>
    <property type="match status" value="1"/>
</dbReference>
<gene>
    <name evidence="4" type="ORF">J2X11_001041</name>
</gene>
<feature type="domain" description="N-acetyltransferase" evidence="3">
    <location>
        <begin position="173"/>
        <end position="318"/>
    </location>
</feature>
<evidence type="ECO:0000313" key="5">
    <source>
        <dbReference type="Proteomes" id="UP001257739"/>
    </source>
</evidence>
<dbReference type="InterPro" id="IPR056934">
    <property type="entry name" value="SH3_Rv0428c"/>
</dbReference>
<name>A0ABU1ULZ6_9ACTN</name>
<dbReference type="PROSITE" id="PS51186">
    <property type="entry name" value="GNAT"/>
    <property type="match status" value="1"/>
</dbReference>
<dbReference type="InterPro" id="IPR016181">
    <property type="entry name" value="Acyl_CoA_acyltransferase"/>
</dbReference>
<reference evidence="4 5" key="1">
    <citation type="submission" date="2023-07" db="EMBL/GenBank/DDBJ databases">
        <title>Sorghum-associated microbial communities from plants grown in Nebraska, USA.</title>
        <authorList>
            <person name="Schachtman D."/>
        </authorList>
    </citation>
    <scope>NUCLEOTIDE SEQUENCE [LARGE SCALE GENOMIC DNA]</scope>
    <source>
        <strain evidence="4 5">BE248</strain>
    </source>
</reference>
<dbReference type="SUPFAM" id="SSF55729">
    <property type="entry name" value="Acyl-CoA N-acyltransferases (Nat)"/>
    <property type="match status" value="1"/>
</dbReference>
<evidence type="ECO:0000259" key="3">
    <source>
        <dbReference type="PROSITE" id="PS51186"/>
    </source>
</evidence>
<dbReference type="CDD" id="cd04301">
    <property type="entry name" value="NAT_SF"/>
    <property type="match status" value="1"/>
</dbReference>
<protein>
    <submittedName>
        <fullName evidence="4">Ribosomal protein S18 acetylase RimI-like enzyme</fullName>
    </submittedName>
</protein>
<dbReference type="PANTHER" id="PTHR43072">
    <property type="entry name" value="N-ACETYLTRANSFERASE"/>
    <property type="match status" value="1"/>
</dbReference>
<keyword evidence="2" id="KW-0012">Acyltransferase</keyword>
<dbReference type="Pfam" id="PF24553">
    <property type="entry name" value="Rv0428c_C"/>
    <property type="match status" value="1"/>
</dbReference>
<dbReference type="InterPro" id="IPR056935">
    <property type="entry name" value="Rv0428c-like_C"/>
</dbReference>
<keyword evidence="1" id="KW-0808">Transferase</keyword>
<dbReference type="InterPro" id="IPR000182">
    <property type="entry name" value="GNAT_dom"/>
</dbReference>
<evidence type="ECO:0000313" key="4">
    <source>
        <dbReference type="EMBL" id="MDR7086202.1"/>
    </source>
</evidence>
<dbReference type="Gene3D" id="3.40.630.30">
    <property type="match status" value="1"/>
</dbReference>
<evidence type="ECO:0000256" key="1">
    <source>
        <dbReference type="ARBA" id="ARBA00022679"/>
    </source>
</evidence>